<dbReference type="PANTHER" id="PTHR45641">
    <property type="entry name" value="TETRATRICOPEPTIDE REPEAT PROTEIN (AFU_ORTHOLOGUE AFUA_6G03870)"/>
    <property type="match status" value="1"/>
</dbReference>
<feature type="domain" description="CHAT" evidence="5">
    <location>
        <begin position="758"/>
        <end position="1051"/>
    </location>
</feature>
<comment type="caution">
    <text evidence="6">The sequence shown here is derived from an EMBL/GenBank/DDBJ whole genome shotgun (WGS) entry which is preliminary data.</text>
</comment>
<dbReference type="InterPro" id="IPR011990">
    <property type="entry name" value="TPR-like_helical_dom_sf"/>
</dbReference>
<feature type="repeat" description="TPR" evidence="3">
    <location>
        <begin position="158"/>
        <end position="191"/>
    </location>
</feature>
<dbReference type="InterPro" id="IPR019734">
    <property type="entry name" value="TPR_rpt"/>
</dbReference>
<keyword evidence="4" id="KW-0472">Membrane</keyword>
<dbReference type="Pfam" id="PF13181">
    <property type="entry name" value="TPR_8"/>
    <property type="match status" value="2"/>
</dbReference>
<dbReference type="OrthoDB" id="9771112at2"/>
<dbReference type="InterPro" id="IPR024983">
    <property type="entry name" value="CHAT_dom"/>
</dbReference>
<dbReference type="Proteomes" id="UP000318833">
    <property type="component" value="Unassembled WGS sequence"/>
</dbReference>
<dbReference type="SMART" id="SM00028">
    <property type="entry name" value="TPR"/>
    <property type="match status" value="10"/>
</dbReference>
<organism evidence="6 7">
    <name type="scientific">Aquimarina algiphila</name>
    <dbReference type="NCBI Taxonomy" id="2047982"/>
    <lineage>
        <taxon>Bacteria</taxon>
        <taxon>Pseudomonadati</taxon>
        <taxon>Bacteroidota</taxon>
        <taxon>Flavobacteriia</taxon>
        <taxon>Flavobacteriales</taxon>
        <taxon>Flavobacteriaceae</taxon>
        <taxon>Aquimarina</taxon>
    </lineage>
</organism>
<evidence type="ECO:0000313" key="6">
    <source>
        <dbReference type="EMBL" id="TSE03453.1"/>
    </source>
</evidence>
<feature type="repeat" description="TPR" evidence="3">
    <location>
        <begin position="116"/>
        <end position="149"/>
    </location>
</feature>
<evidence type="ECO:0000256" key="2">
    <source>
        <dbReference type="ARBA" id="ARBA00022803"/>
    </source>
</evidence>
<evidence type="ECO:0000256" key="3">
    <source>
        <dbReference type="PROSITE-ProRule" id="PRU00339"/>
    </source>
</evidence>
<sequence length="1085" mass="125428">MIITPHFRLIQVFFFCTFLFSFMGATAQIKIDTTRASQYYKEADSLLIQKKYEESIALFNKALPEYKKAKAWEKVASCYNKISENQWYKGDESLLSAKKALEISTDYLMEGNKFEADSYDNIGFYHKGVPNYDEALQYYEKALKIREKIFPNEHLDIAKSYSNLGSVYWSTSKYKEALEFHKKALAINLKILGPDHSKTGRNYNNIGLVYDNLGKLDIALEYYKKFLNNTIRNSGSDDIYVGYSYVNMGVTYLNLKQNNNALSYFQKALPILLKENRLNGLKAVYQNMGIVYDIKGEYDKALEYQKKSLEIASKIFGEQHPAIGVIYANISVIFHKKGDEKKEIEYYKKALEIYTASLGENHYLVALSYHNMGNTYSINKEYDKAQKYFNKALSIRNKIFDKNNPNISVSYSGIANLYFRQKMYDESLKYHKKGLTILQNSYGEQHPRAISLYNNIAFVYQIQKNHAKAITNFDKALLSNTKKKFQKGIENTFDPNHYSDWKLLLETLKGKAKTLKDLYQESNDREFLNQSIVIYKNADVLIKHMRKIYQNYEDKVVFAKQVKEIYTDAINTYLLEYEEAKKRSSLTRIFYYMERSKSNILKELLNDSYAKSYTGLPNELLTTEKIIRTNRAFYISQILKEESKKSIDTIKIEEYENELFNINRRRDSLNQSLEKNYPKYFKLKYNNDIVKTSNIQKQLDNKTTLLEFFTGDSITYAFTISKNEIAVQELATPKLTKQVEQFRKSITSKNIQEFKKQSHLLYNTLLTPIKEQLKGDQLIIVPDGPLWHLNFELLLTQNDASEDPGELSYLLKDYAITHANSANLLFNPFKEGVSEDEKKGCLAFSFSDSTNITTSKNMSLATLRDTGDDLPGTRKEIRAIADIIDGQYYFGAEANEANFKKKANQYKIVHLALHGEVDNERPENSKLFFTKSNDTIEDNLLYAHELFALDIPSELTVLSACNTGTGKIAKGEGIMSLGNAFQYAGTKSLLLSSWEVPDNTAPELMRYFYTNLKAGMHKGRALQQAKLEYLKTADRYHKDPFYWGGFYLVGDSAPIQFRDTDSWYWILGLGVLLILGLFLYKRKRG</sequence>
<proteinExistence type="predicted"/>
<dbReference type="PANTHER" id="PTHR45641:SF1">
    <property type="entry name" value="AAA+ ATPASE DOMAIN-CONTAINING PROTEIN"/>
    <property type="match status" value="1"/>
</dbReference>
<keyword evidence="4" id="KW-0812">Transmembrane</keyword>
<dbReference type="AlphaFoldDB" id="A0A554VAW4"/>
<keyword evidence="7" id="KW-1185">Reference proteome</keyword>
<keyword evidence="2 3" id="KW-0802">TPR repeat</keyword>
<keyword evidence="1" id="KW-0677">Repeat</keyword>
<accession>A0A554VAW4</accession>
<evidence type="ECO:0000313" key="7">
    <source>
        <dbReference type="Proteomes" id="UP000318833"/>
    </source>
</evidence>
<dbReference type="Gene3D" id="1.25.40.10">
    <property type="entry name" value="Tetratricopeptide repeat domain"/>
    <property type="match status" value="3"/>
</dbReference>
<dbReference type="Pfam" id="PF13424">
    <property type="entry name" value="TPR_12"/>
    <property type="match status" value="3"/>
</dbReference>
<protein>
    <submittedName>
        <fullName evidence="6">CHAT domain-containing protein</fullName>
    </submittedName>
</protein>
<dbReference type="Pfam" id="PF12770">
    <property type="entry name" value="CHAT"/>
    <property type="match status" value="1"/>
</dbReference>
<dbReference type="PROSITE" id="PS50293">
    <property type="entry name" value="TPR_REGION"/>
    <property type="match status" value="1"/>
</dbReference>
<evidence type="ECO:0000259" key="5">
    <source>
        <dbReference type="Pfam" id="PF12770"/>
    </source>
</evidence>
<feature type="transmembrane region" description="Helical" evidence="4">
    <location>
        <begin position="1062"/>
        <end position="1080"/>
    </location>
</feature>
<dbReference type="EMBL" id="VLNR01000110">
    <property type="protein sequence ID" value="TSE03453.1"/>
    <property type="molecule type" value="Genomic_DNA"/>
</dbReference>
<name>A0A554VAW4_9FLAO</name>
<reference evidence="6 7" key="1">
    <citation type="submission" date="2019-07" db="EMBL/GenBank/DDBJ databases">
        <title>The draft genome sequence of Aquimarina algiphila M91.</title>
        <authorList>
            <person name="Meng X."/>
        </authorList>
    </citation>
    <scope>NUCLEOTIDE SEQUENCE [LARGE SCALE GENOMIC DNA]</scope>
    <source>
        <strain evidence="6 7">M91</strain>
    </source>
</reference>
<evidence type="ECO:0000256" key="4">
    <source>
        <dbReference type="SAM" id="Phobius"/>
    </source>
</evidence>
<gene>
    <name evidence="6" type="ORF">FOF46_29230</name>
</gene>
<keyword evidence="4" id="KW-1133">Transmembrane helix</keyword>
<feature type="repeat" description="TPR" evidence="3">
    <location>
        <begin position="366"/>
        <end position="399"/>
    </location>
</feature>
<feature type="repeat" description="TPR" evidence="3">
    <location>
        <begin position="242"/>
        <end position="275"/>
    </location>
</feature>
<dbReference type="SUPFAM" id="SSF48452">
    <property type="entry name" value="TPR-like"/>
    <property type="match status" value="3"/>
</dbReference>
<evidence type="ECO:0000256" key="1">
    <source>
        <dbReference type="ARBA" id="ARBA00022737"/>
    </source>
</evidence>
<dbReference type="Pfam" id="PF00515">
    <property type="entry name" value="TPR_1"/>
    <property type="match status" value="1"/>
</dbReference>
<dbReference type="PROSITE" id="PS50005">
    <property type="entry name" value="TPR"/>
    <property type="match status" value="6"/>
</dbReference>
<feature type="repeat" description="TPR" evidence="3">
    <location>
        <begin position="282"/>
        <end position="315"/>
    </location>
</feature>
<feature type="repeat" description="TPR" evidence="3">
    <location>
        <begin position="200"/>
        <end position="233"/>
    </location>
</feature>